<comment type="subcellular location">
    <subcellularLocation>
        <location evidence="1">Cell membrane</location>
        <topology evidence="1">Multi-pass membrane protein</topology>
    </subcellularLocation>
</comment>
<evidence type="ECO:0000256" key="3">
    <source>
        <dbReference type="ARBA" id="ARBA00022676"/>
    </source>
</evidence>
<dbReference type="AlphaFoldDB" id="A0A512HWH7"/>
<evidence type="ECO:0000259" key="9">
    <source>
        <dbReference type="Pfam" id="PF13231"/>
    </source>
</evidence>
<keyword evidence="6 8" id="KW-1133">Transmembrane helix</keyword>
<proteinExistence type="predicted"/>
<dbReference type="InterPro" id="IPR050297">
    <property type="entry name" value="LipidA_mod_glycosyltrf_83"/>
</dbReference>
<accession>A0A512HWH7</accession>
<feature type="transmembrane region" description="Helical" evidence="8">
    <location>
        <begin position="296"/>
        <end position="316"/>
    </location>
</feature>
<keyword evidence="2" id="KW-1003">Cell membrane</keyword>
<evidence type="ECO:0000256" key="8">
    <source>
        <dbReference type="SAM" id="Phobius"/>
    </source>
</evidence>
<feature type="transmembrane region" description="Helical" evidence="8">
    <location>
        <begin position="137"/>
        <end position="156"/>
    </location>
</feature>
<feature type="transmembrane region" description="Helical" evidence="8">
    <location>
        <begin position="53"/>
        <end position="71"/>
    </location>
</feature>
<evidence type="ECO:0000256" key="5">
    <source>
        <dbReference type="ARBA" id="ARBA00022692"/>
    </source>
</evidence>
<dbReference type="GO" id="GO:0009103">
    <property type="term" value="P:lipopolysaccharide biosynthetic process"/>
    <property type="evidence" value="ECO:0007669"/>
    <property type="project" value="UniProtKB-ARBA"/>
</dbReference>
<dbReference type="GO" id="GO:0005886">
    <property type="term" value="C:plasma membrane"/>
    <property type="evidence" value="ECO:0007669"/>
    <property type="project" value="UniProtKB-SubCell"/>
</dbReference>
<keyword evidence="11" id="KW-1185">Reference proteome</keyword>
<dbReference type="InterPro" id="IPR038731">
    <property type="entry name" value="RgtA/B/C-like"/>
</dbReference>
<keyword evidence="5 8" id="KW-0812">Transmembrane</keyword>
<feature type="transmembrane region" description="Helical" evidence="8">
    <location>
        <begin position="322"/>
        <end position="341"/>
    </location>
</feature>
<dbReference type="EMBL" id="BJZQ01000010">
    <property type="protein sequence ID" value="GEO89807.1"/>
    <property type="molecule type" value="Genomic_DNA"/>
</dbReference>
<dbReference type="RefSeq" id="WP_186813912.1">
    <property type="nucleotide sequence ID" value="NZ_BAAAYQ010000001.1"/>
</dbReference>
<comment type="caution">
    <text evidence="10">The sequence shown here is derived from an EMBL/GenBank/DDBJ whole genome shotgun (WGS) entry which is preliminary data.</text>
</comment>
<gene>
    <name evidence="10" type="ORF">AFL01nite_21340</name>
</gene>
<evidence type="ECO:0000256" key="2">
    <source>
        <dbReference type="ARBA" id="ARBA00022475"/>
    </source>
</evidence>
<evidence type="ECO:0000256" key="7">
    <source>
        <dbReference type="ARBA" id="ARBA00023136"/>
    </source>
</evidence>
<feature type="transmembrane region" description="Helical" evidence="8">
    <location>
        <begin position="162"/>
        <end position="189"/>
    </location>
</feature>
<sequence>MTSAPRSLRSDPVAAAAWGVLATIVAFVGSWIPSFWLDEAASLSAADRPLGDLAGLLGRIDAVHGAYYLVLHGWISVFGTSELAVRAPSAIAVGIAVAGTYVLGRQLFAGRVPAGVAAAILTVLPRATWMGLEARSFAFALVVAVWMTVVFVWASRTGGRRWTAYAALVAIGVMFHLYVALLLLAHALAVPAFVRGPRERAAWLAAAAGGAVVAAPVVLTALGQRGQLTQTTLTAPGLVRRAVVNQWFLGETPGDVAAGPWLPAALLLALLGWAAAAVGVTRVLRSARLGAREGSAALLVGWVVIPTVLVGGWSLLGGSLYHPRYFGFCAPALALLIAAGVTAIRGRVTQVVAAGAAVLLVAPVYASQRGESAKSGYDWSVVAARLEADARDGDGVYFSPLRRDDATVVRATSRSMASAYPQAFEGLVDVTRLSEPDDDVLLFAGSRQLAEAGPVLDGMDTLWVVRRTDLESEVRSGDEAVLERHGLRLTRSWAGSRTTVARFDRR</sequence>
<keyword evidence="3 10" id="KW-0328">Glycosyltransferase</keyword>
<dbReference type="Proteomes" id="UP000321769">
    <property type="component" value="Unassembled WGS sequence"/>
</dbReference>
<dbReference type="Pfam" id="PF13231">
    <property type="entry name" value="PMT_2"/>
    <property type="match status" value="1"/>
</dbReference>
<dbReference type="PANTHER" id="PTHR33908">
    <property type="entry name" value="MANNOSYLTRANSFERASE YKCB-RELATED"/>
    <property type="match status" value="1"/>
</dbReference>
<protein>
    <submittedName>
        <fullName evidence="10">Mannosyltransferase</fullName>
    </submittedName>
</protein>
<evidence type="ECO:0000256" key="6">
    <source>
        <dbReference type="ARBA" id="ARBA00022989"/>
    </source>
</evidence>
<feature type="transmembrane region" description="Helical" evidence="8">
    <location>
        <begin position="201"/>
        <end position="222"/>
    </location>
</feature>
<dbReference type="GO" id="GO:0016763">
    <property type="term" value="F:pentosyltransferase activity"/>
    <property type="evidence" value="ECO:0007669"/>
    <property type="project" value="TreeGrafter"/>
</dbReference>
<name>A0A512HWH7_9ACTN</name>
<keyword evidence="4 10" id="KW-0808">Transferase</keyword>
<evidence type="ECO:0000313" key="11">
    <source>
        <dbReference type="Proteomes" id="UP000321769"/>
    </source>
</evidence>
<dbReference type="PANTHER" id="PTHR33908:SF3">
    <property type="entry name" value="UNDECAPRENYL PHOSPHATE-ALPHA-4-AMINO-4-DEOXY-L-ARABINOSE ARABINOSYL TRANSFERASE"/>
    <property type="match status" value="1"/>
</dbReference>
<feature type="transmembrane region" description="Helical" evidence="8">
    <location>
        <begin position="12"/>
        <end position="33"/>
    </location>
</feature>
<keyword evidence="7 8" id="KW-0472">Membrane</keyword>
<evidence type="ECO:0000256" key="1">
    <source>
        <dbReference type="ARBA" id="ARBA00004651"/>
    </source>
</evidence>
<feature type="transmembrane region" description="Helical" evidence="8">
    <location>
        <begin position="108"/>
        <end position="125"/>
    </location>
</feature>
<feature type="domain" description="Glycosyltransferase RgtA/B/C/D-like" evidence="9">
    <location>
        <begin position="70"/>
        <end position="218"/>
    </location>
</feature>
<feature type="transmembrane region" description="Helical" evidence="8">
    <location>
        <begin position="83"/>
        <end position="102"/>
    </location>
</feature>
<evidence type="ECO:0000256" key="4">
    <source>
        <dbReference type="ARBA" id="ARBA00022679"/>
    </source>
</evidence>
<reference evidence="10 11" key="1">
    <citation type="submission" date="2019-07" db="EMBL/GenBank/DDBJ databases">
        <title>Whole genome shotgun sequence of Aeromicrobium flavum NBRC 107625.</title>
        <authorList>
            <person name="Hosoyama A."/>
            <person name="Uohara A."/>
            <person name="Ohji S."/>
            <person name="Ichikawa N."/>
        </authorList>
    </citation>
    <scope>NUCLEOTIDE SEQUENCE [LARGE SCALE GENOMIC DNA]</scope>
    <source>
        <strain evidence="10 11">NBRC 107625</strain>
    </source>
</reference>
<dbReference type="GO" id="GO:0010041">
    <property type="term" value="P:response to iron(III) ion"/>
    <property type="evidence" value="ECO:0007669"/>
    <property type="project" value="TreeGrafter"/>
</dbReference>
<feature type="transmembrane region" description="Helical" evidence="8">
    <location>
        <begin position="261"/>
        <end position="284"/>
    </location>
</feature>
<organism evidence="10 11">
    <name type="scientific">Aeromicrobium flavum</name>
    <dbReference type="NCBI Taxonomy" id="416568"/>
    <lineage>
        <taxon>Bacteria</taxon>
        <taxon>Bacillati</taxon>
        <taxon>Actinomycetota</taxon>
        <taxon>Actinomycetes</taxon>
        <taxon>Propionibacteriales</taxon>
        <taxon>Nocardioidaceae</taxon>
        <taxon>Aeromicrobium</taxon>
    </lineage>
</organism>
<evidence type="ECO:0000313" key="10">
    <source>
        <dbReference type="EMBL" id="GEO89807.1"/>
    </source>
</evidence>